<dbReference type="PROSITE" id="PS00125">
    <property type="entry name" value="SER_THR_PHOSPHATASE"/>
    <property type="match status" value="1"/>
</dbReference>
<evidence type="ECO:0000256" key="2">
    <source>
        <dbReference type="ARBA" id="ARBA00022723"/>
    </source>
</evidence>
<accession>A0A812KL60</accession>
<dbReference type="GO" id="GO:0046872">
    <property type="term" value="F:metal ion binding"/>
    <property type="evidence" value="ECO:0007669"/>
    <property type="project" value="UniProtKB-KW"/>
</dbReference>
<evidence type="ECO:0000259" key="8">
    <source>
        <dbReference type="PROSITE" id="PS00125"/>
    </source>
</evidence>
<dbReference type="EMBL" id="CAJNDS010000747">
    <property type="protein sequence ID" value="CAE7231657.1"/>
    <property type="molecule type" value="Genomic_DNA"/>
</dbReference>
<name>A0A812KL60_9DINO</name>
<evidence type="ECO:0000256" key="1">
    <source>
        <dbReference type="ARBA" id="ARBA00001936"/>
    </source>
</evidence>
<dbReference type="InterPro" id="IPR013235">
    <property type="entry name" value="PPP_dom"/>
</dbReference>
<gene>
    <name evidence="9" type="primary">PP5</name>
    <name evidence="9" type="ORF">SNAT2548_LOCUS9511</name>
</gene>
<keyword evidence="7" id="KW-0732">Signal</keyword>
<proteinExistence type="inferred from homology"/>
<evidence type="ECO:0000313" key="10">
    <source>
        <dbReference type="Proteomes" id="UP000604046"/>
    </source>
</evidence>
<keyword evidence="4 6" id="KW-0378">Hydrolase</keyword>
<evidence type="ECO:0000256" key="3">
    <source>
        <dbReference type="ARBA" id="ARBA00022737"/>
    </source>
</evidence>
<evidence type="ECO:0000256" key="7">
    <source>
        <dbReference type="SAM" id="SignalP"/>
    </source>
</evidence>
<dbReference type="GO" id="GO:0004722">
    <property type="term" value="F:protein serine/threonine phosphatase activity"/>
    <property type="evidence" value="ECO:0007669"/>
    <property type="project" value="UniProtKB-EC"/>
</dbReference>
<comment type="similarity">
    <text evidence="6">Belongs to the PPP phosphatase family.</text>
</comment>
<dbReference type="Proteomes" id="UP000604046">
    <property type="component" value="Unassembled WGS sequence"/>
</dbReference>
<dbReference type="Pfam" id="PF00149">
    <property type="entry name" value="Metallophos"/>
    <property type="match status" value="1"/>
</dbReference>
<dbReference type="PANTHER" id="PTHR45668:SF5">
    <property type="entry name" value="SERINE_THREONINE-PROTEIN PHOSPHATASE 5"/>
    <property type="match status" value="1"/>
</dbReference>
<feature type="chain" id="PRO_5032505402" description="Serine/threonine-protein phosphatase" evidence="7">
    <location>
        <begin position="22"/>
        <end position="650"/>
    </location>
</feature>
<dbReference type="InterPro" id="IPR051134">
    <property type="entry name" value="PPP_phosphatase"/>
</dbReference>
<dbReference type="InterPro" id="IPR004843">
    <property type="entry name" value="Calcineurin-like_PHP"/>
</dbReference>
<keyword evidence="2" id="KW-0479">Metal-binding</keyword>
<feature type="signal peptide" evidence="7">
    <location>
        <begin position="1"/>
        <end position="21"/>
    </location>
</feature>
<dbReference type="EC" id="3.1.3.16" evidence="6"/>
<comment type="caution">
    <text evidence="9">The sequence shown here is derived from an EMBL/GenBank/DDBJ whole genome shotgun (WGS) entry which is preliminary data.</text>
</comment>
<organism evidence="9 10">
    <name type="scientific">Symbiodinium natans</name>
    <dbReference type="NCBI Taxonomy" id="878477"/>
    <lineage>
        <taxon>Eukaryota</taxon>
        <taxon>Sar</taxon>
        <taxon>Alveolata</taxon>
        <taxon>Dinophyceae</taxon>
        <taxon>Suessiales</taxon>
        <taxon>Symbiodiniaceae</taxon>
        <taxon>Symbiodinium</taxon>
    </lineage>
</organism>
<evidence type="ECO:0000256" key="6">
    <source>
        <dbReference type="RuleBase" id="RU004273"/>
    </source>
</evidence>
<keyword evidence="3" id="KW-0677">Repeat</keyword>
<reference evidence="9" key="1">
    <citation type="submission" date="2021-02" db="EMBL/GenBank/DDBJ databases">
        <authorList>
            <person name="Dougan E. K."/>
            <person name="Rhodes N."/>
            <person name="Thang M."/>
            <person name="Chan C."/>
        </authorList>
    </citation>
    <scope>NUCLEOTIDE SEQUENCE</scope>
</reference>
<dbReference type="SMART" id="SM00156">
    <property type="entry name" value="PP2Ac"/>
    <property type="match status" value="1"/>
</dbReference>
<keyword evidence="10" id="KW-1185">Reference proteome</keyword>
<comment type="catalytic activity">
    <reaction evidence="6">
        <text>O-phospho-L-threonyl-[protein] + H2O = L-threonyl-[protein] + phosphate</text>
        <dbReference type="Rhea" id="RHEA:47004"/>
        <dbReference type="Rhea" id="RHEA-COMP:11060"/>
        <dbReference type="Rhea" id="RHEA-COMP:11605"/>
        <dbReference type="ChEBI" id="CHEBI:15377"/>
        <dbReference type="ChEBI" id="CHEBI:30013"/>
        <dbReference type="ChEBI" id="CHEBI:43474"/>
        <dbReference type="ChEBI" id="CHEBI:61977"/>
        <dbReference type="EC" id="3.1.3.16"/>
    </reaction>
</comment>
<dbReference type="AlphaFoldDB" id="A0A812KL60"/>
<dbReference type="Gene3D" id="3.60.21.10">
    <property type="match status" value="1"/>
</dbReference>
<dbReference type="Pfam" id="PF08321">
    <property type="entry name" value="PPP5"/>
    <property type="match status" value="1"/>
</dbReference>
<protein>
    <recommendedName>
        <fullName evidence="6">Serine/threonine-protein phosphatase</fullName>
        <ecNumber evidence="6">3.1.3.16</ecNumber>
    </recommendedName>
</protein>
<comment type="cofactor">
    <cofactor evidence="1">
        <name>Mn(2+)</name>
        <dbReference type="ChEBI" id="CHEBI:29035"/>
    </cofactor>
</comment>
<dbReference type="InterPro" id="IPR029052">
    <property type="entry name" value="Metallo-depent_PP-like"/>
</dbReference>
<sequence length="650" mass="72907">MRRSSAALALLAFGLWACCRCCSRLAWVAPQANLGSKLAGQVHPRETRQTSRVPRMARGGEDLRAYAQSLPVPPDYAGPPYQGPASVNDAFIDYLLNLYKQQGKLPMKFAYLMALDVMDLLKQEKSLQRVAVPAGSKITVVGDLHGQYFDFVHMIQEVTGKPGPQNPILFNGDFVDRGPWSVEVLLCLYAFKLQHPTAVHFNRGNHESEMTNYQYGFAGEVQVKYEKKLMELFSETFRYLPLAHVLENQVFVAHAGLPGPEERLWEDWMQKAPDEAAGVLKRDRQITLAEIEATNRVCEPNPMEFPLVIDFLWSDPKGANGYGPSTRVPMVYTFGPDVAQRFLAANNLKYMLRSHETKSAGYQETIPNVVTVFSAPNYIDRAGNLAAVAVLTNQGGNLEKQFVQFQHQPHPDIESGAYMKGKSLAPACNAAEPLPTATRVVPGSLGTVKHCFRQDCKAVVLCYAILIKHQPRQIRSCRNIDTFRPEALLRQQTAAKFVKVRDRAALRCFAEAVTQADQQFVSQAEELKRPGSSWSYREDRYALRAVLEGSFKRDAELRDEEVAAVKSQQSTVEIISRLQSQMENLQMRLKNMRAGQPWFMSSSYRIPGTPVTMIGRFQQGRASIELNLSPDRQCWCAFVTATLKSTFVAL</sequence>
<evidence type="ECO:0000313" key="9">
    <source>
        <dbReference type="EMBL" id="CAE7231657.1"/>
    </source>
</evidence>
<evidence type="ECO:0000256" key="5">
    <source>
        <dbReference type="ARBA" id="ARBA00023211"/>
    </source>
</evidence>
<dbReference type="InterPro" id="IPR006186">
    <property type="entry name" value="Ser/Thr-sp_prot-phosphatase"/>
</dbReference>
<dbReference type="PRINTS" id="PR00114">
    <property type="entry name" value="STPHPHTASE"/>
</dbReference>
<evidence type="ECO:0000256" key="4">
    <source>
        <dbReference type="ARBA" id="ARBA00022801"/>
    </source>
</evidence>
<dbReference type="SUPFAM" id="SSF56300">
    <property type="entry name" value="Metallo-dependent phosphatases"/>
    <property type="match status" value="1"/>
</dbReference>
<keyword evidence="5" id="KW-0464">Manganese</keyword>
<dbReference type="PANTHER" id="PTHR45668">
    <property type="entry name" value="SERINE/THREONINE-PROTEIN PHOSPHATASE 5-RELATED"/>
    <property type="match status" value="1"/>
</dbReference>
<feature type="domain" description="Serine/threonine specific protein phosphatases" evidence="8">
    <location>
        <begin position="202"/>
        <end position="207"/>
    </location>
</feature>
<dbReference type="OrthoDB" id="442428at2759"/>